<gene>
    <name evidence="1" type="ORF">US86_C0001G0159</name>
</gene>
<dbReference type="InterPro" id="IPR008928">
    <property type="entry name" value="6-hairpin_glycosidase_sf"/>
</dbReference>
<evidence type="ECO:0008006" key="3">
    <source>
        <dbReference type="Google" id="ProtNLM"/>
    </source>
</evidence>
<evidence type="ECO:0000313" key="1">
    <source>
        <dbReference type="EMBL" id="KKQ67232.1"/>
    </source>
</evidence>
<protein>
    <recommendedName>
        <fullName evidence="3">Squalene cyclase C-terminal domain-containing protein</fullName>
    </recommendedName>
</protein>
<dbReference type="GO" id="GO:0005975">
    <property type="term" value="P:carbohydrate metabolic process"/>
    <property type="evidence" value="ECO:0007669"/>
    <property type="project" value="InterPro"/>
</dbReference>
<proteinExistence type="predicted"/>
<evidence type="ECO:0000313" key="2">
    <source>
        <dbReference type="Proteomes" id="UP000034235"/>
    </source>
</evidence>
<dbReference type="Proteomes" id="UP000034235">
    <property type="component" value="Unassembled WGS sequence"/>
</dbReference>
<dbReference type="EMBL" id="LBUP01000001">
    <property type="protein sequence ID" value="KKQ67232.1"/>
    <property type="molecule type" value="Genomic_DNA"/>
</dbReference>
<dbReference type="AlphaFoldDB" id="A0A0G0JK70"/>
<organism evidence="1 2">
    <name type="scientific">Candidatus Daviesbacteria bacterium GW2011_GWA2_38_24</name>
    <dbReference type="NCBI Taxonomy" id="1618422"/>
    <lineage>
        <taxon>Bacteria</taxon>
        <taxon>Candidatus Daviesiibacteriota</taxon>
    </lineage>
</organism>
<dbReference type="CDD" id="cd00688">
    <property type="entry name" value="ISOPREN_C2_like"/>
    <property type="match status" value="1"/>
</dbReference>
<dbReference type="InterPro" id="IPR012669">
    <property type="entry name" value="Pectate_lyase"/>
</dbReference>
<dbReference type="SUPFAM" id="SSF48208">
    <property type="entry name" value="Six-hairpin glycosidases"/>
    <property type="match status" value="1"/>
</dbReference>
<comment type="caution">
    <text evidence="1">The sequence shown here is derived from an EMBL/GenBank/DDBJ whole genome shotgun (WGS) entry which is preliminary data.</text>
</comment>
<dbReference type="Gene3D" id="1.50.10.20">
    <property type="match status" value="2"/>
</dbReference>
<sequence length="388" mass="44321">MVKLLSFESLSLSVKDFLSIKNPVLSNEVHIKAALDWLKIAQDRTEDGGVAAWYSLATGWSRSYIETTGYIISTFLDCSRYFRETDLKIRAKKMADFLLSMQLPSGGFRNEVPEKDQNSQPIVFDTGQDVLGLVDIYKATKEKKYKESVIKAADFLCSIQEKDGSWVKFTYGNCVHTYNTRVAWALLKVFQITNNRKYLKHATANLDWAAENQTSNGWFKLNNFPPPNSHTPFTHNISYTIEGFLWSGLILKNSKYIEVAKKTGDCLLDLYSKGYLNGAFDSKWKSDGNYTCLTGDAQISLVWLNLFIITKDEKYLEAAKRMNNFLKSIQDTMLKNKNIKGAIKGSFPIYGDIINNKGYCRMAYLNWATKFFIDALLAEERINKDYES</sequence>
<name>A0A0G0JK70_9BACT</name>
<dbReference type="PATRIC" id="fig|1618422.5.peg.162"/>
<accession>A0A0G0JK70</accession>
<reference evidence="1 2" key="1">
    <citation type="journal article" date="2015" name="Nature">
        <title>rRNA introns, odd ribosomes, and small enigmatic genomes across a large radiation of phyla.</title>
        <authorList>
            <person name="Brown C.T."/>
            <person name="Hug L.A."/>
            <person name="Thomas B.C."/>
            <person name="Sharon I."/>
            <person name="Castelle C.J."/>
            <person name="Singh A."/>
            <person name="Wilkins M.J."/>
            <person name="Williams K.H."/>
            <person name="Banfield J.F."/>
        </authorList>
    </citation>
    <scope>NUCLEOTIDE SEQUENCE [LARGE SCALE GENOMIC DNA]</scope>
</reference>
<dbReference type="Pfam" id="PF09492">
    <property type="entry name" value="Pec_lyase"/>
    <property type="match status" value="1"/>
</dbReference>